<gene>
    <name evidence="1" type="ORF">QHF89_35775</name>
</gene>
<keyword evidence="2" id="KW-1185">Reference proteome</keyword>
<comment type="caution">
    <text evidence="1">The sequence shown here is derived from an EMBL/GenBank/DDBJ whole genome shotgun (WGS) entry which is preliminary data.</text>
</comment>
<dbReference type="EMBL" id="JARZHI010000049">
    <property type="protein sequence ID" value="MDI1434917.1"/>
    <property type="molecule type" value="Genomic_DNA"/>
</dbReference>
<sequence length="96" mass="11080">MKKFALQQRLRRAAIQPETPLLITLGLGNFSSESRDLLDYLRSHCSFMLVGETSEWGAYFYAVNGAENAKDFMKKLFDQSGVPTYEVERERDLPVW</sequence>
<reference evidence="1 2" key="1">
    <citation type="submission" date="2023-04" db="EMBL/GenBank/DDBJ databases">
        <title>The genome sequence of Polyangium sorediatum DSM14670.</title>
        <authorList>
            <person name="Zhang X."/>
        </authorList>
    </citation>
    <scope>NUCLEOTIDE SEQUENCE [LARGE SCALE GENOMIC DNA]</scope>
    <source>
        <strain evidence="1 2">DSM 14670</strain>
    </source>
</reference>
<name>A0ABT6P2U1_9BACT</name>
<evidence type="ECO:0000313" key="2">
    <source>
        <dbReference type="Proteomes" id="UP001160301"/>
    </source>
</evidence>
<dbReference type="Proteomes" id="UP001160301">
    <property type="component" value="Unassembled WGS sequence"/>
</dbReference>
<evidence type="ECO:0000313" key="1">
    <source>
        <dbReference type="EMBL" id="MDI1434917.1"/>
    </source>
</evidence>
<accession>A0ABT6P2U1</accession>
<organism evidence="1 2">
    <name type="scientific">Polyangium sorediatum</name>
    <dbReference type="NCBI Taxonomy" id="889274"/>
    <lineage>
        <taxon>Bacteria</taxon>
        <taxon>Pseudomonadati</taxon>
        <taxon>Myxococcota</taxon>
        <taxon>Polyangia</taxon>
        <taxon>Polyangiales</taxon>
        <taxon>Polyangiaceae</taxon>
        <taxon>Polyangium</taxon>
    </lineage>
</organism>
<proteinExistence type="predicted"/>
<dbReference type="RefSeq" id="WP_136971434.1">
    <property type="nucleotide sequence ID" value="NZ_JARZHI010000049.1"/>
</dbReference>
<protein>
    <submittedName>
        <fullName evidence="1">Uncharacterized protein</fullName>
    </submittedName>
</protein>